<dbReference type="InterPro" id="IPR023828">
    <property type="entry name" value="Peptidase_S8_Ser-AS"/>
</dbReference>
<evidence type="ECO:0000256" key="2">
    <source>
        <dbReference type="ARBA" id="ARBA00022670"/>
    </source>
</evidence>
<dbReference type="PROSITE" id="PS51892">
    <property type="entry name" value="SUBTILASE"/>
    <property type="match status" value="1"/>
</dbReference>
<dbReference type="InterPro" id="IPR050131">
    <property type="entry name" value="Peptidase_S8_subtilisin-like"/>
</dbReference>
<evidence type="ECO:0000313" key="11">
    <source>
        <dbReference type="Proteomes" id="UP001320831"/>
    </source>
</evidence>
<dbReference type="Proteomes" id="UP001320831">
    <property type="component" value="Unassembled WGS sequence"/>
</dbReference>
<evidence type="ECO:0000313" key="10">
    <source>
        <dbReference type="EMBL" id="MCT7374385.1"/>
    </source>
</evidence>
<dbReference type="InterPro" id="IPR022398">
    <property type="entry name" value="Peptidase_S8_His-AS"/>
</dbReference>
<keyword evidence="11" id="KW-1185">Reference proteome</keyword>
<reference evidence="10 11" key="1">
    <citation type="submission" date="2022-09" db="EMBL/GenBank/DDBJ databases">
        <title>Chelativorans salina sp. nov., a novel slightly halophilic bacterium isolated from a saline lake sediment enrichment.</title>
        <authorList>
            <person name="Gao L."/>
            <person name="Fang B.-Z."/>
            <person name="Li W.-J."/>
        </authorList>
    </citation>
    <scope>NUCLEOTIDE SEQUENCE [LARGE SCALE GENOMIC DNA]</scope>
    <source>
        <strain evidence="10 11">EGI FJ00035</strain>
    </source>
</reference>
<dbReference type="PROSITE" id="PS00137">
    <property type="entry name" value="SUBTILASE_HIS"/>
    <property type="match status" value="1"/>
</dbReference>
<keyword evidence="2 6" id="KW-0645">Protease</keyword>
<proteinExistence type="inferred from homology"/>
<accession>A0ABT2LIM8</accession>
<dbReference type="SUPFAM" id="SSF52743">
    <property type="entry name" value="Subtilisin-like"/>
    <property type="match status" value="1"/>
</dbReference>
<dbReference type="PANTHER" id="PTHR43806:SF67">
    <property type="entry name" value="EGF-LIKE DOMAIN-CONTAINING PROTEIN"/>
    <property type="match status" value="1"/>
</dbReference>
<keyword evidence="5 6" id="KW-0720">Serine protease</keyword>
<comment type="caution">
    <text evidence="10">The sequence shown here is derived from an EMBL/GenBank/DDBJ whole genome shotgun (WGS) entry which is preliminary data.</text>
</comment>
<dbReference type="PROSITE" id="PS51257">
    <property type="entry name" value="PROKAR_LIPOPROTEIN"/>
    <property type="match status" value="1"/>
</dbReference>
<dbReference type="InterPro" id="IPR015500">
    <property type="entry name" value="Peptidase_S8_subtilisin-rel"/>
</dbReference>
<evidence type="ECO:0000256" key="7">
    <source>
        <dbReference type="RuleBase" id="RU003355"/>
    </source>
</evidence>
<feature type="active site" description="Charge relay system" evidence="6">
    <location>
        <position position="144"/>
    </location>
</feature>
<keyword evidence="3" id="KW-0732">Signal</keyword>
<feature type="active site" description="Charge relay system" evidence="6">
    <location>
        <position position="357"/>
    </location>
</feature>
<feature type="active site" description="Charge relay system" evidence="6">
    <location>
        <position position="115"/>
    </location>
</feature>
<dbReference type="PROSITE" id="PS00138">
    <property type="entry name" value="SUBTILASE_SER"/>
    <property type="match status" value="1"/>
</dbReference>
<evidence type="ECO:0000256" key="4">
    <source>
        <dbReference type="ARBA" id="ARBA00022801"/>
    </source>
</evidence>
<dbReference type="PANTHER" id="PTHR43806">
    <property type="entry name" value="PEPTIDASE S8"/>
    <property type="match status" value="1"/>
</dbReference>
<protein>
    <submittedName>
        <fullName evidence="10">S8 family serine peptidase</fullName>
    </submittedName>
</protein>
<evidence type="ECO:0000256" key="6">
    <source>
        <dbReference type="PROSITE-ProRule" id="PRU01240"/>
    </source>
</evidence>
<dbReference type="RefSeq" id="WP_260900775.1">
    <property type="nucleotide sequence ID" value="NZ_JAOCZP010000001.1"/>
</dbReference>
<dbReference type="PRINTS" id="PR00723">
    <property type="entry name" value="SUBTILISIN"/>
</dbReference>
<dbReference type="Gene3D" id="3.40.50.200">
    <property type="entry name" value="Peptidase S8/S53 domain"/>
    <property type="match status" value="1"/>
</dbReference>
<dbReference type="InterPro" id="IPR034061">
    <property type="entry name" value="Peptidases_S8_Autotransporter"/>
</dbReference>
<evidence type="ECO:0000259" key="9">
    <source>
        <dbReference type="Pfam" id="PF00082"/>
    </source>
</evidence>
<name>A0ABT2LIM8_9HYPH</name>
<evidence type="ECO:0000256" key="1">
    <source>
        <dbReference type="ARBA" id="ARBA00011073"/>
    </source>
</evidence>
<dbReference type="InterPro" id="IPR000209">
    <property type="entry name" value="Peptidase_S8/S53_dom"/>
</dbReference>
<evidence type="ECO:0000256" key="3">
    <source>
        <dbReference type="ARBA" id="ARBA00022729"/>
    </source>
</evidence>
<dbReference type="Pfam" id="PF00082">
    <property type="entry name" value="Peptidase_S8"/>
    <property type="match status" value="1"/>
</dbReference>
<dbReference type="EMBL" id="JAOCZP010000001">
    <property type="protein sequence ID" value="MCT7374385.1"/>
    <property type="molecule type" value="Genomic_DNA"/>
</dbReference>
<evidence type="ECO:0000256" key="8">
    <source>
        <dbReference type="SAM" id="MobiDB-lite"/>
    </source>
</evidence>
<dbReference type="InterPro" id="IPR036852">
    <property type="entry name" value="Peptidase_S8/S53_dom_sf"/>
</dbReference>
<feature type="compositionally biased region" description="Low complexity" evidence="8">
    <location>
        <begin position="26"/>
        <end position="48"/>
    </location>
</feature>
<feature type="domain" description="Peptidase S8/S53" evidence="9">
    <location>
        <begin position="106"/>
        <end position="404"/>
    </location>
</feature>
<organism evidence="10 11">
    <name type="scientific">Chelativorans salis</name>
    <dbReference type="NCBI Taxonomy" id="2978478"/>
    <lineage>
        <taxon>Bacteria</taxon>
        <taxon>Pseudomonadati</taxon>
        <taxon>Pseudomonadota</taxon>
        <taxon>Alphaproteobacteria</taxon>
        <taxon>Hyphomicrobiales</taxon>
        <taxon>Phyllobacteriaceae</taxon>
        <taxon>Chelativorans</taxon>
    </lineage>
</organism>
<feature type="region of interest" description="Disordered" evidence="8">
    <location>
        <begin position="25"/>
        <end position="48"/>
    </location>
</feature>
<dbReference type="PROSITE" id="PS00136">
    <property type="entry name" value="SUBTILASE_ASP"/>
    <property type="match status" value="1"/>
</dbReference>
<dbReference type="CDD" id="cd04848">
    <property type="entry name" value="Peptidases_S8_Autotransporter_serine_protease_like"/>
    <property type="match status" value="1"/>
</dbReference>
<dbReference type="InterPro" id="IPR023827">
    <property type="entry name" value="Peptidase_S8_Asp-AS"/>
</dbReference>
<evidence type="ECO:0000256" key="5">
    <source>
        <dbReference type="ARBA" id="ARBA00022825"/>
    </source>
</evidence>
<keyword evidence="4 6" id="KW-0378">Hydrolase</keyword>
<gene>
    <name evidence="10" type="ORF">N5A92_04980</name>
</gene>
<comment type="similarity">
    <text evidence="1 6 7">Belongs to the peptidase S8 family.</text>
</comment>
<sequence>MRDFTLRLIAGATFLLVAGCGGGGSNSDSNGGSSPPDDEPPASSSDYPVMNETAAASYAATSEFKGVDPSCSGSRNPGCSGTTNYALQNIHYAHTATLDDGTRLRGKGTLIAVVDDGFRRSHREFSGKTIHTFFGGQSFATEDHGTGVAGVAAGNADGNEMMGVAPEADLHLTSWESVSNTSGLLDHLAAATDDAASRGAVVQNNSWGFAEQTAADEEMAAFEASDAESYAEYLAGGNTSLAADWQNLFEAYDNFQETGVVVFANSNNQNLGAADDGESDASSWAALPLFVPELSEAWLAVSNARFTVDESDGSILDAELQSAPCGSAARFCLTSEGYTYAPTASSNTSYGVATGTSFAAPQVSGQIALLAQAFPNLSPAEWTVRLLATARTGWDGFQNSKAGEQTFAPGVKHAYSSLYGHGVPDIKAALSPVGGLAIASGDNVFSGPRTSLDEGIATAGPVVGNAIAKTLAKRDIMAVDALGTDFYLPGRALGAEGANGGFSSGQANAGQLARNVEGVATSFSFLEAGSIAVPALEDAAVPKLFFSQTLANLGGDTAFSHVFPLGEGRFLQFAGHMEQVKEGSSAAFSLSRLTARENFATELSFSFGHSANRFFGNAANGPFLPAEDTGNVAAGFSISTALSSAWSVGAYAEFGSGFVGDDPSALVDYGAFAYASGGLSARRRGVITGRDTLDLYAGLRPKTVAGKADLSLPVGRDTDGTIHYEEIGIDLAKADLPLRLGFVYRNRTASDFDVLFGLNTDFVAGSDPDPVLSVSLGLKKKF</sequence>